<dbReference type="AlphaFoldDB" id="A0A1M7DR98"/>
<organism evidence="1 2">
    <name type="scientific">Flavobacterium xinjiangense</name>
    <dbReference type="NCBI Taxonomy" id="178356"/>
    <lineage>
        <taxon>Bacteria</taxon>
        <taxon>Pseudomonadati</taxon>
        <taxon>Bacteroidota</taxon>
        <taxon>Flavobacteriia</taxon>
        <taxon>Flavobacteriales</taxon>
        <taxon>Flavobacteriaceae</taxon>
        <taxon>Flavobacterium</taxon>
    </lineage>
</organism>
<evidence type="ECO:0000313" key="2">
    <source>
        <dbReference type="Proteomes" id="UP000184092"/>
    </source>
</evidence>
<evidence type="ECO:0000313" key="1">
    <source>
        <dbReference type="EMBL" id="SHL81893.1"/>
    </source>
</evidence>
<reference evidence="2" key="1">
    <citation type="submission" date="2016-11" db="EMBL/GenBank/DDBJ databases">
        <authorList>
            <person name="Varghese N."/>
            <person name="Submissions S."/>
        </authorList>
    </citation>
    <scope>NUCLEOTIDE SEQUENCE [LARGE SCALE GENOMIC DNA]</scope>
    <source>
        <strain evidence="2">CGMCC 1.2749</strain>
    </source>
</reference>
<accession>A0A1M7DR98</accession>
<sequence>MKLCEFLSLSEDEHFNSIWFLGIQVDSFIKDNLAISLYLINGFYCEVHYYIETNNYFPF</sequence>
<dbReference type="Proteomes" id="UP000184092">
    <property type="component" value="Unassembled WGS sequence"/>
</dbReference>
<gene>
    <name evidence="1" type="ORF">SAMN05216269_101198</name>
</gene>
<protein>
    <submittedName>
        <fullName evidence="1">Uncharacterized protein</fullName>
    </submittedName>
</protein>
<dbReference type="EMBL" id="FRCL01000001">
    <property type="protein sequence ID" value="SHL81893.1"/>
    <property type="molecule type" value="Genomic_DNA"/>
</dbReference>
<name>A0A1M7DR98_9FLAO</name>
<keyword evidence="2" id="KW-1185">Reference proteome</keyword>
<proteinExistence type="predicted"/>